<dbReference type="PANTHER" id="PTHR46459:SF1">
    <property type="entry name" value="E1A-BINDING PROTEIN P400"/>
    <property type="match status" value="1"/>
</dbReference>
<dbReference type="GO" id="GO:0003682">
    <property type="term" value="F:chromatin binding"/>
    <property type="evidence" value="ECO:0007669"/>
    <property type="project" value="TreeGrafter"/>
</dbReference>
<dbReference type="WBParaSite" id="HNAJ_0000393301-mRNA-1">
    <property type="protein sequence ID" value="HNAJ_0000393301-mRNA-1"/>
    <property type="gene ID" value="HNAJ_0000393301"/>
</dbReference>
<dbReference type="PANTHER" id="PTHR46459">
    <property type="entry name" value="E1A-BINDING PROTEIN P400-RELATED"/>
    <property type="match status" value="1"/>
</dbReference>
<evidence type="ECO:0000313" key="4">
    <source>
        <dbReference type="EMBL" id="VDN99791.1"/>
    </source>
</evidence>
<keyword evidence="5" id="KW-1185">Reference proteome</keyword>
<evidence type="ECO:0000259" key="3">
    <source>
        <dbReference type="PROSITE" id="PS51204"/>
    </source>
</evidence>
<dbReference type="OrthoDB" id="6271431at2759"/>
<reference evidence="6" key="1">
    <citation type="submission" date="2017-02" db="UniProtKB">
        <authorList>
            <consortium name="WormBaseParasite"/>
        </authorList>
    </citation>
    <scope>IDENTIFICATION</scope>
</reference>
<proteinExistence type="predicted"/>
<comment type="subcellular location">
    <subcellularLocation>
        <location evidence="1">Nucleus</location>
    </subcellularLocation>
</comment>
<organism evidence="6">
    <name type="scientific">Rodentolepis nana</name>
    <name type="common">Dwarf tapeworm</name>
    <name type="synonym">Hymenolepis nana</name>
    <dbReference type="NCBI Taxonomy" id="102285"/>
    <lineage>
        <taxon>Eukaryota</taxon>
        <taxon>Metazoa</taxon>
        <taxon>Spiralia</taxon>
        <taxon>Lophotrochozoa</taxon>
        <taxon>Platyhelminthes</taxon>
        <taxon>Cestoda</taxon>
        <taxon>Eucestoda</taxon>
        <taxon>Cyclophyllidea</taxon>
        <taxon>Hymenolepididae</taxon>
        <taxon>Rodentolepis</taxon>
    </lineage>
</organism>
<dbReference type="SMART" id="SM00573">
    <property type="entry name" value="HSA"/>
    <property type="match status" value="1"/>
</dbReference>
<dbReference type="Proteomes" id="UP000278807">
    <property type="component" value="Unassembled WGS sequence"/>
</dbReference>
<sequence>MVKKRPLRSAQSAFTSRIRLFSPESLDCARYISCVLSDAKCDLLSEKFFMLSSEFPVVELDTSKLNHNHHSRNFKNHAPILRLPRINFKNKSPDSSQHYVLISNNSLDFPLSSNSENNGTNGPVSVDLVDLSAKELAEREATVNKKVKQLKAKGLWMRDRLPKVMEPQRSLSHWDFFLEEALWLAEDFKQERMWKKAMAIRLANEASLAVMIRSELARREALELELLRQHGAAKIAQLIREWWSGISKAPGVASLLS</sequence>
<dbReference type="EMBL" id="UZAE01002487">
    <property type="protein sequence ID" value="VDN99791.1"/>
    <property type="molecule type" value="Genomic_DNA"/>
</dbReference>
<accession>A0A0R3TA44</accession>
<name>A0A0R3TA44_RODNA</name>
<feature type="domain" description="HSA" evidence="3">
    <location>
        <begin position="161"/>
        <end position="236"/>
    </location>
</feature>
<dbReference type="AlphaFoldDB" id="A0A0R3TA44"/>
<keyword evidence="2" id="KW-0539">Nucleus</keyword>
<dbReference type="GO" id="GO:0006281">
    <property type="term" value="P:DNA repair"/>
    <property type="evidence" value="ECO:0007669"/>
    <property type="project" value="TreeGrafter"/>
</dbReference>
<protein>
    <submittedName>
        <fullName evidence="6">HSA domain-containing protein</fullName>
    </submittedName>
</protein>
<dbReference type="GO" id="GO:0035267">
    <property type="term" value="C:NuA4 histone acetyltransferase complex"/>
    <property type="evidence" value="ECO:0007669"/>
    <property type="project" value="TreeGrafter"/>
</dbReference>
<dbReference type="InterPro" id="IPR014012">
    <property type="entry name" value="HSA_dom"/>
</dbReference>
<dbReference type="Pfam" id="PF07529">
    <property type="entry name" value="HSA"/>
    <property type="match status" value="1"/>
</dbReference>
<gene>
    <name evidence="4" type="ORF">HNAJ_LOCUS3932</name>
</gene>
<evidence type="ECO:0000256" key="2">
    <source>
        <dbReference type="ARBA" id="ARBA00023242"/>
    </source>
</evidence>
<evidence type="ECO:0000313" key="5">
    <source>
        <dbReference type="Proteomes" id="UP000278807"/>
    </source>
</evidence>
<dbReference type="GO" id="GO:0000812">
    <property type="term" value="C:Swr1 complex"/>
    <property type="evidence" value="ECO:0007669"/>
    <property type="project" value="TreeGrafter"/>
</dbReference>
<evidence type="ECO:0000313" key="6">
    <source>
        <dbReference type="WBParaSite" id="HNAJ_0000393301-mRNA-1"/>
    </source>
</evidence>
<evidence type="ECO:0000256" key="1">
    <source>
        <dbReference type="ARBA" id="ARBA00004123"/>
    </source>
</evidence>
<reference evidence="4 5" key="2">
    <citation type="submission" date="2018-11" db="EMBL/GenBank/DDBJ databases">
        <authorList>
            <consortium name="Pathogen Informatics"/>
        </authorList>
    </citation>
    <scope>NUCLEOTIDE SEQUENCE [LARGE SCALE GENOMIC DNA]</scope>
</reference>
<dbReference type="STRING" id="102285.A0A0R3TA44"/>
<dbReference type="PROSITE" id="PS51204">
    <property type="entry name" value="HSA"/>
    <property type="match status" value="1"/>
</dbReference>